<dbReference type="PANTHER" id="PTHR15184">
    <property type="entry name" value="ATP SYNTHASE"/>
    <property type="match status" value="1"/>
</dbReference>
<accession>A0A517QMF3</accession>
<dbReference type="InterPro" id="IPR003593">
    <property type="entry name" value="AAA+_ATPase"/>
</dbReference>
<gene>
    <name evidence="10" type="primary">yscN</name>
    <name evidence="10" type="ORF">Mal48_20650</name>
</gene>
<evidence type="ECO:0000256" key="3">
    <source>
        <dbReference type="ARBA" id="ARBA00022490"/>
    </source>
</evidence>
<keyword evidence="7" id="KW-1278">Translocase</keyword>
<keyword evidence="6" id="KW-0653">Protein transport</keyword>
<evidence type="ECO:0000256" key="8">
    <source>
        <dbReference type="ARBA" id="ARBA00034006"/>
    </source>
</evidence>
<dbReference type="PROSITE" id="PS00152">
    <property type="entry name" value="ATPASE_ALPHA_BETA"/>
    <property type="match status" value="1"/>
</dbReference>
<proteinExistence type="predicted"/>
<evidence type="ECO:0000256" key="5">
    <source>
        <dbReference type="ARBA" id="ARBA00022840"/>
    </source>
</evidence>
<keyword evidence="11" id="KW-1185">Reference proteome</keyword>
<keyword evidence="3" id="KW-0963">Cytoplasm</keyword>
<dbReference type="Proteomes" id="UP000315724">
    <property type="component" value="Chromosome"/>
</dbReference>
<evidence type="ECO:0000256" key="1">
    <source>
        <dbReference type="ARBA" id="ARBA00004496"/>
    </source>
</evidence>
<keyword evidence="5" id="KW-0067">ATP-binding</keyword>
<sequence length="443" mass="47844">MQTQRCDVFQTVGKLHSVRDLLTANLTMALGEMCEIETGFGEKVQAEVIAAYENQSQLMTFHRSHGLAPGMDVVALNRVVQVPVGWNLLGRVLNGLGQPIDGREPLQAFKQRMTDSPSPQALERKRITQPLATGQRVIDGMLTIGRGQRMGLFAGSGVGKSTLLGEIAKFAESDSNVADLNVIVLVGERGREVRPFLEDCLGHEGLKRSVVVVATSDETPLMKIQAVRTGLTIAEEFRDQGADVLFFLDSLTRFATAQKEIGLARGEAPGQRGYPSSVLSTLAVTLERLGNGQTGSITGLITVLVDGDDLDEPISDAARSILDGHLVLDRLLAQKGCFPAVNVLKSLSRLFREVTSPQQQVAAHSIRECLATYEEVAELIQVGLYQPGTSAAVDNAIHRLPAIHKFLHQRIGETSQLNQTAHDMAHLVNLSSDSGSTLKSAVN</sequence>
<dbReference type="NCBIfam" id="TIGR01026">
    <property type="entry name" value="fliI_yscN"/>
    <property type="match status" value="1"/>
</dbReference>
<dbReference type="InterPro" id="IPR040627">
    <property type="entry name" value="T3SS_ATPase_C"/>
</dbReference>
<evidence type="ECO:0000256" key="4">
    <source>
        <dbReference type="ARBA" id="ARBA00022741"/>
    </source>
</evidence>
<dbReference type="InterPro" id="IPR000194">
    <property type="entry name" value="ATPase_F1/V1/A1_a/bsu_nucl-bd"/>
</dbReference>
<dbReference type="GO" id="GO:0008564">
    <property type="term" value="F:protein-exporting ATPase activity"/>
    <property type="evidence" value="ECO:0007669"/>
    <property type="project" value="UniProtKB-EC"/>
</dbReference>
<evidence type="ECO:0000256" key="7">
    <source>
        <dbReference type="ARBA" id="ARBA00022967"/>
    </source>
</evidence>
<dbReference type="CDD" id="cd01136">
    <property type="entry name" value="ATPase_flagellum-secretory_path_III"/>
    <property type="match status" value="1"/>
</dbReference>
<dbReference type="FunFam" id="3.40.50.12240:FF:000002">
    <property type="entry name" value="Flagellum-specific ATP synthase FliI"/>
    <property type="match status" value="1"/>
</dbReference>
<dbReference type="InterPro" id="IPR005714">
    <property type="entry name" value="ATPase_T3SS_FliI/YscN"/>
</dbReference>
<evidence type="ECO:0000313" key="10">
    <source>
        <dbReference type="EMBL" id="QDT32818.1"/>
    </source>
</evidence>
<keyword evidence="4" id="KW-0547">Nucleotide-binding</keyword>
<evidence type="ECO:0000256" key="2">
    <source>
        <dbReference type="ARBA" id="ARBA00022448"/>
    </source>
</evidence>
<comment type="catalytic activity">
    <reaction evidence="8">
        <text>ATP + H2O + cellular proteinSide 1 = ADP + phosphate + cellular proteinSide 2.</text>
        <dbReference type="EC" id="7.4.2.8"/>
    </reaction>
</comment>
<name>A0A517QMF3_9PLAN</name>
<dbReference type="InterPro" id="IPR050053">
    <property type="entry name" value="ATPase_alpha/beta_chains"/>
</dbReference>
<dbReference type="Gene3D" id="3.40.50.12240">
    <property type="match status" value="1"/>
</dbReference>
<evidence type="ECO:0000313" key="11">
    <source>
        <dbReference type="Proteomes" id="UP000315724"/>
    </source>
</evidence>
<dbReference type="InterPro" id="IPR027417">
    <property type="entry name" value="P-loop_NTPase"/>
</dbReference>
<evidence type="ECO:0000256" key="6">
    <source>
        <dbReference type="ARBA" id="ARBA00022927"/>
    </source>
</evidence>
<dbReference type="SMART" id="SM00382">
    <property type="entry name" value="AAA"/>
    <property type="match status" value="1"/>
</dbReference>
<dbReference type="GO" id="GO:0030254">
    <property type="term" value="P:protein secretion by the type III secretion system"/>
    <property type="evidence" value="ECO:0007669"/>
    <property type="project" value="InterPro"/>
</dbReference>
<dbReference type="GO" id="GO:0046933">
    <property type="term" value="F:proton-transporting ATP synthase activity, rotational mechanism"/>
    <property type="evidence" value="ECO:0007669"/>
    <property type="project" value="TreeGrafter"/>
</dbReference>
<dbReference type="InterPro" id="IPR020003">
    <property type="entry name" value="ATPase_a/bsu_AS"/>
</dbReference>
<evidence type="ECO:0000259" key="9">
    <source>
        <dbReference type="SMART" id="SM00382"/>
    </source>
</evidence>
<organism evidence="10 11">
    <name type="scientific">Thalassoglobus polymorphus</name>
    <dbReference type="NCBI Taxonomy" id="2527994"/>
    <lineage>
        <taxon>Bacteria</taxon>
        <taxon>Pseudomonadati</taxon>
        <taxon>Planctomycetota</taxon>
        <taxon>Planctomycetia</taxon>
        <taxon>Planctomycetales</taxon>
        <taxon>Planctomycetaceae</taxon>
        <taxon>Thalassoglobus</taxon>
    </lineage>
</organism>
<dbReference type="Pfam" id="PF18269">
    <property type="entry name" value="T3SS_ATPase_C"/>
    <property type="match status" value="1"/>
</dbReference>
<dbReference type="Pfam" id="PF00006">
    <property type="entry name" value="ATP-synt_ab"/>
    <property type="match status" value="1"/>
</dbReference>
<dbReference type="SUPFAM" id="SSF52540">
    <property type="entry name" value="P-loop containing nucleoside triphosphate hydrolases"/>
    <property type="match status" value="1"/>
</dbReference>
<dbReference type="GO" id="GO:0016887">
    <property type="term" value="F:ATP hydrolysis activity"/>
    <property type="evidence" value="ECO:0007669"/>
    <property type="project" value="InterPro"/>
</dbReference>
<dbReference type="GO" id="GO:0005524">
    <property type="term" value="F:ATP binding"/>
    <property type="evidence" value="ECO:0007669"/>
    <property type="project" value="UniProtKB-KW"/>
</dbReference>
<dbReference type="EMBL" id="CP036267">
    <property type="protein sequence ID" value="QDT32818.1"/>
    <property type="molecule type" value="Genomic_DNA"/>
</dbReference>
<dbReference type="OrthoDB" id="9802718at2"/>
<dbReference type="GO" id="GO:0005737">
    <property type="term" value="C:cytoplasm"/>
    <property type="evidence" value="ECO:0007669"/>
    <property type="project" value="UniProtKB-SubCell"/>
</dbReference>
<protein>
    <submittedName>
        <fullName evidence="10">Putative ATP synthase YscN</fullName>
    </submittedName>
</protein>
<dbReference type="PANTHER" id="PTHR15184:SF9">
    <property type="entry name" value="SPI-1 TYPE 3 SECRETION SYSTEM ATPASE"/>
    <property type="match status" value="1"/>
</dbReference>
<dbReference type="KEGG" id="tpol:Mal48_20650"/>
<feature type="domain" description="AAA+ ATPase" evidence="9">
    <location>
        <begin position="146"/>
        <end position="332"/>
    </location>
</feature>
<keyword evidence="2" id="KW-0813">Transport</keyword>
<comment type="subcellular location">
    <subcellularLocation>
        <location evidence="1">Cytoplasm</location>
    </subcellularLocation>
</comment>
<dbReference type="AlphaFoldDB" id="A0A517QMF3"/>
<reference evidence="10 11" key="1">
    <citation type="submission" date="2019-02" db="EMBL/GenBank/DDBJ databases">
        <title>Deep-cultivation of Planctomycetes and their phenomic and genomic characterization uncovers novel biology.</title>
        <authorList>
            <person name="Wiegand S."/>
            <person name="Jogler M."/>
            <person name="Boedeker C."/>
            <person name="Pinto D."/>
            <person name="Vollmers J."/>
            <person name="Rivas-Marin E."/>
            <person name="Kohn T."/>
            <person name="Peeters S.H."/>
            <person name="Heuer A."/>
            <person name="Rast P."/>
            <person name="Oberbeckmann S."/>
            <person name="Bunk B."/>
            <person name="Jeske O."/>
            <person name="Meyerdierks A."/>
            <person name="Storesund J.E."/>
            <person name="Kallscheuer N."/>
            <person name="Luecker S."/>
            <person name="Lage O.M."/>
            <person name="Pohl T."/>
            <person name="Merkel B.J."/>
            <person name="Hornburger P."/>
            <person name="Mueller R.-W."/>
            <person name="Bruemmer F."/>
            <person name="Labrenz M."/>
            <person name="Spormann A.M."/>
            <person name="Op den Camp H."/>
            <person name="Overmann J."/>
            <person name="Amann R."/>
            <person name="Jetten M.S.M."/>
            <person name="Mascher T."/>
            <person name="Medema M.H."/>
            <person name="Devos D.P."/>
            <person name="Kaster A.-K."/>
            <person name="Ovreas L."/>
            <person name="Rohde M."/>
            <person name="Galperin M.Y."/>
            <person name="Jogler C."/>
        </authorList>
    </citation>
    <scope>NUCLEOTIDE SEQUENCE [LARGE SCALE GENOMIC DNA]</scope>
    <source>
        <strain evidence="10 11">Mal48</strain>
    </source>
</reference>
<dbReference type="GO" id="GO:0030257">
    <property type="term" value="C:type III protein secretion system complex"/>
    <property type="evidence" value="ECO:0007669"/>
    <property type="project" value="InterPro"/>
</dbReference>